<feature type="compositionally biased region" description="Basic and acidic residues" evidence="1">
    <location>
        <begin position="132"/>
        <end position="153"/>
    </location>
</feature>
<dbReference type="Proteomes" id="UP000050517">
    <property type="component" value="Unassembled WGS sequence"/>
</dbReference>
<evidence type="ECO:0008006" key="4">
    <source>
        <dbReference type="Google" id="ProtNLM"/>
    </source>
</evidence>
<dbReference type="RefSeq" id="WP_055122156.1">
    <property type="nucleotide sequence ID" value="NZ_LKST01000002.1"/>
</dbReference>
<name>A0A0Q1DVF6_9CORY</name>
<evidence type="ECO:0000313" key="2">
    <source>
        <dbReference type="EMBL" id="KQB84166.1"/>
    </source>
</evidence>
<gene>
    <name evidence="2" type="ORF">Cocul_00963</name>
</gene>
<proteinExistence type="predicted"/>
<organism evidence="2 3">
    <name type="scientific">Corynebacterium oculi</name>
    <dbReference type="NCBI Taxonomy" id="1544416"/>
    <lineage>
        <taxon>Bacteria</taxon>
        <taxon>Bacillati</taxon>
        <taxon>Actinomycetota</taxon>
        <taxon>Actinomycetes</taxon>
        <taxon>Mycobacteriales</taxon>
        <taxon>Corynebacteriaceae</taxon>
        <taxon>Corynebacterium</taxon>
    </lineage>
</organism>
<dbReference type="OrthoDB" id="4426181at2"/>
<dbReference type="PROSITE" id="PS51257">
    <property type="entry name" value="PROKAR_LIPOPROTEIN"/>
    <property type="match status" value="1"/>
</dbReference>
<dbReference type="AlphaFoldDB" id="A0A0Q1DVF6"/>
<evidence type="ECO:0000256" key="1">
    <source>
        <dbReference type="SAM" id="MobiDB-lite"/>
    </source>
</evidence>
<accession>A0A0Q1DVF6</accession>
<sequence>MRPLGIPLGMGDKGAHRAAPPLIGGLSAILALSGCGAGEGDIARAAREGDAFTLREVMGEGAREGYVFCQYINAEDGVERGFEEKDFPSMERNHQGWESGTGIGVLVTEEADAPRVEWFDPAEVDACPSPEDSLRRLAPDQEITVREVEREGN</sequence>
<evidence type="ECO:0000313" key="3">
    <source>
        <dbReference type="Proteomes" id="UP000050517"/>
    </source>
</evidence>
<keyword evidence="3" id="KW-1185">Reference proteome</keyword>
<comment type="caution">
    <text evidence="2">The sequence shown here is derived from an EMBL/GenBank/DDBJ whole genome shotgun (WGS) entry which is preliminary data.</text>
</comment>
<protein>
    <recommendedName>
        <fullName evidence="4">Lipoprotein</fullName>
    </recommendedName>
</protein>
<dbReference type="EMBL" id="LKST01000002">
    <property type="protein sequence ID" value="KQB84166.1"/>
    <property type="molecule type" value="Genomic_DNA"/>
</dbReference>
<feature type="region of interest" description="Disordered" evidence="1">
    <location>
        <begin position="125"/>
        <end position="153"/>
    </location>
</feature>
<dbReference type="PATRIC" id="fig|1544416.3.peg.967"/>
<reference evidence="2 3" key="1">
    <citation type="submission" date="2015-10" db="EMBL/GenBank/DDBJ databases">
        <title>Corynebacteirum lowii and Corynebacterium oculi species nova, derived from human clinical disease and and emended description of Corynebacterium mastiditis.</title>
        <authorList>
            <person name="Bernard K."/>
            <person name="Pacheco A.L."/>
            <person name="Mcdougall C."/>
            <person name="Burtx T."/>
            <person name="Weibe D."/>
            <person name="Tyler S."/>
            <person name="Olson A.B."/>
            <person name="Cnockaert M."/>
            <person name="Eguchi H."/>
            <person name="Kuwahara T."/>
            <person name="Nakayama-Imaohji H."/>
            <person name="Boudewijins M."/>
            <person name="Van Hoecke F."/>
            <person name="Bernier A.-M."/>
            <person name="Vandamme P."/>
        </authorList>
    </citation>
    <scope>NUCLEOTIDE SEQUENCE [LARGE SCALE GENOMIC DNA]</scope>
    <source>
        <strain evidence="2 3">NML 130210</strain>
    </source>
</reference>